<organism evidence="8 9">
    <name type="scientific">Sungkyunkwania multivorans</name>
    <dbReference type="NCBI Taxonomy" id="1173618"/>
    <lineage>
        <taxon>Bacteria</taxon>
        <taxon>Pseudomonadati</taxon>
        <taxon>Bacteroidota</taxon>
        <taxon>Flavobacteriia</taxon>
        <taxon>Flavobacteriales</taxon>
        <taxon>Flavobacteriaceae</taxon>
        <taxon>Sungkyunkwania</taxon>
    </lineage>
</organism>
<dbReference type="PANTHER" id="PTHR43133:SF8">
    <property type="entry name" value="RNA POLYMERASE SIGMA FACTOR HI_1459-RELATED"/>
    <property type="match status" value="1"/>
</dbReference>
<name>A0ABW3CVR1_9FLAO</name>
<evidence type="ECO:0000256" key="3">
    <source>
        <dbReference type="ARBA" id="ARBA00023082"/>
    </source>
</evidence>
<keyword evidence="4" id="KW-0238">DNA-binding</keyword>
<dbReference type="Pfam" id="PF08281">
    <property type="entry name" value="Sigma70_r4_2"/>
    <property type="match status" value="1"/>
</dbReference>
<feature type="domain" description="RNA polymerase sigma-70 region 2" evidence="6">
    <location>
        <begin position="27"/>
        <end position="94"/>
    </location>
</feature>
<keyword evidence="9" id="KW-1185">Reference proteome</keyword>
<comment type="caution">
    <text evidence="8">The sequence shown here is derived from an EMBL/GenBank/DDBJ whole genome shotgun (WGS) entry which is preliminary data.</text>
</comment>
<evidence type="ECO:0000256" key="5">
    <source>
        <dbReference type="ARBA" id="ARBA00023163"/>
    </source>
</evidence>
<evidence type="ECO:0000313" key="8">
    <source>
        <dbReference type="EMBL" id="MFD0860944.1"/>
    </source>
</evidence>
<dbReference type="Gene3D" id="1.10.10.10">
    <property type="entry name" value="Winged helix-like DNA-binding domain superfamily/Winged helix DNA-binding domain"/>
    <property type="match status" value="1"/>
</dbReference>
<evidence type="ECO:0000259" key="6">
    <source>
        <dbReference type="Pfam" id="PF04542"/>
    </source>
</evidence>
<evidence type="ECO:0000256" key="4">
    <source>
        <dbReference type="ARBA" id="ARBA00023125"/>
    </source>
</evidence>
<dbReference type="PANTHER" id="PTHR43133">
    <property type="entry name" value="RNA POLYMERASE ECF-TYPE SIGMA FACTO"/>
    <property type="match status" value="1"/>
</dbReference>
<dbReference type="InterPro" id="IPR013325">
    <property type="entry name" value="RNA_pol_sigma_r2"/>
</dbReference>
<dbReference type="SUPFAM" id="SSF88946">
    <property type="entry name" value="Sigma2 domain of RNA polymerase sigma factors"/>
    <property type="match status" value="1"/>
</dbReference>
<dbReference type="InterPro" id="IPR007627">
    <property type="entry name" value="RNA_pol_sigma70_r2"/>
</dbReference>
<keyword evidence="3" id="KW-0731">Sigma factor</keyword>
<dbReference type="SUPFAM" id="SSF88659">
    <property type="entry name" value="Sigma3 and sigma4 domains of RNA polymerase sigma factors"/>
    <property type="match status" value="1"/>
</dbReference>
<comment type="similarity">
    <text evidence="1">Belongs to the sigma-70 factor family. ECF subfamily.</text>
</comment>
<protein>
    <submittedName>
        <fullName evidence="8">RNA polymerase sigma factor</fullName>
    </submittedName>
</protein>
<sequence length="185" mass="21738">MNKPEKIVDSMLVLSYQSGNDKALALLVRRWHKKLCKQAYWYTKDSHASKDLAQDSWQAIIKNVHKLKDTHQFGSWAMTIVTRKAIDHLKSQKRSNNNFDVQNFSSVEKEMEPTTEGDNDLQKVKVMLKQLPDEKRVILTLFYIEEYSLREIGEILNISVGTVKTRLFRAREKLRTIIKTKHYEK</sequence>
<evidence type="ECO:0000256" key="2">
    <source>
        <dbReference type="ARBA" id="ARBA00023015"/>
    </source>
</evidence>
<keyword evidence="5" id="KW-0804">Transcription</keyword>
<dbReference type="CDD" id="cd06171">
    <property type="entry name" value="Sigma70_r4"/>
    <property type="match status" value="1"/>
</dbReference>
<gene>
    <name evidence="8" type="ORF">ACFQ1M_01885</name>
</gene>
<accession>A0ABW3CVR1</accession>
<dbReference type="NCBIfam" id="TIGR02937">
    <property type="entry name" value="sigma70-ECF"/>
    <property type="match status" value="1"/>
</dbReference>
<keyword evidence="2" id="KW-0805">Transcription regulation</keyword>
<reference evidence="9" key="1">
    <citation type="journal article" date="2019" name="Int. J. Syst. Evol. Microbiol.">
        <title>The Global Catalogue of Microorganisms (GCM) 10K type strain sequencing project: providing services to taxonomists for standard genome sequencing and annotation.</title>
        <authorList>
            <consortium name="The Broad Institute Genomics Platform"/>
            <consortium name="The Broad Institute Genome Sequencing Center for Infectious Disease"/>
            <person name="Wu L."/>
            <person name="Ma J."/>
        </authorList>
    </citation>
    <scope>NUCLEOTIDE SEQUENCE [LARGE SCALE GENOMIC DNA]</scope>
    <source>
        <strain evidence="9">CCUG 62952</strain>
    </source>
</reference>
<proteinExistence type="inferred from homology"/>
<dbReference type="InterPro" id="IPR013324">
    <property type="entry name" value="RNA_pol_sigma_r3/r4-like"/>
</dbReference>
<dbReference type="Pfam" id="PF04542">
    <property type="entry name" value="Sigma70_r2"/>
    <property type="match status" value="1"/>
</dbReference>
<dbReference type="EMBL" id="JBHTJH010000002">
    <property type="protein sequence ID" value="MFD0860944.1"/>
    <property type="molecule type" value="Genomic_DNA"/>
</dbReference>
<feature type="domain" description="RNA polymerase sigma factor 70 region 4 type 2" evidence="7">
    <location>
        <begin position="122"/>
        <end position="174"/>
    </location>
</feature>
<dbReference type="RefSeq" id="WP_386403015.1">
    <property type="nucleotide sequence ID" value="NZ_JBHTJH010000002.1"/>
</dbReference>
<dbReference type="InterPro" id="IPR039425">
    <property type="entry name" value="RNA_pol_sigma-70-like"/>
</dbReference>
<dbReference type="InterPro" id="IPR036388">
    <property type="entry name" value="WH-like_DNA-bd_sf"/>
</dbReference>
<dbReference type="Proteomes" id="UP001596978">
    <property type="component" value="Unassembled WGS sequence"/>
</dbReference>
<dbReference type="InterPro" id="IPR014284">
    <property type="entry name" value="RNA_pol_sigma-70_dom"/>
</dbReference>
<evidence type="ECO:0000256" key="1">
    <source>
        <dbReference type="ARBA" id="ARBA00010641"/>
    </source>
</evidence>
<evidence type="ECO:0000313" key="9">
    <source>
        <dbReference type="Proteomes" id="UP001596978"/>
    </source>
</evidence>
<dbReference type="InterPro" id="IPR013249">
    <property type="entry name" value="RNA_pol_sigma70_r4_t2"/>
</dbReference>
<evidence type="ECO:0000259" key="7">
    <source>
        <dbReference type="Pfam" id="PF08281"/>
    </source>
</evidence>
<dbReference type="Gene3D" id="1.10.1740.10">
    <property type="match status" value="1"/>
</dbReference>